<accession>A0A8A1LTT8</accession>
<dbReference type="InterPro" id="IPR013087">
    <property type="entry name" value="Znf_C2H2_type"/>
</dbReference>
<dbReference type="GO" id="GO:0005634">
    <property type="term" value="C:nucleus"/>
    <property type="evidence" value="ECO:0007669"/>
    <property type="project" value="TreeGrafter"/>
</dbReference>
<feature type="domain" description="C2H2-type" evidence="3">
    <location>
        <begin position="640"/>
        <end position="670"/>
    </location>
</feature>
<dbReference type="GO" id="GO:0008270">
    <property type="term" value="F:zinc ion binding"/>
    <property type="evidence" value="ECO:0007669"/>
    <property type="project" value="UniProtKB-KW"/>
</dbReference>
<evidence type="ECO:0000313" key="5">
    <source>
        <dbReference type="Proteomes" id="UP000663419"/>
    </source>
</evidence>
<dbReference type="PANTHER" id="PTHR46179:SF19">
    <property type="entry name" value="C2H2 FINGER DOMAIN TRANSCRIPTION FACTOR (EUROFUNG)-RELATED"/>
    <property type="match status" value="1"/>
</dbReference>
<feature type="region of interest" description="Disordered" evidence="2">
    <location>
        <begin position="401"/>
        <end position="434"/>
    </location>
</feature>
<keyword evidence="1" id="KW-0863">Zinc-finger</keyword>
<reference evidence="4" key="1">
    <citation type="submission" date="2021-01" db="EMBL/GenBank/DDBJ databases">
        <title>Chromosome-level genome assembly of a human fungal pathogen reveals clustering of transcriptionally co-regulated genes.</title>
        <authorList>
            <person name="Voorhies M."/>
            <person name="Cohen S."/>
            <person name="Shea T.P."/>
            <person name="Petrus S."/>
            <person name="Munoz J.F."/>
            <person name="Poplawski S."/>
            <person name="Goldman W.E."/>
            <person name="Michael T."/>
            <person name="Cuomo C.A."/>
            <person name="Sil A."/>
            <person name="Beyhan S."/>
        </authorList>
    </citation>
    <scope>NUCLEOTIDE SEQUENCE</scope>
    <source>
        <strain evidence="4">H88</strain>
    </source>
</reference>
<evidence type="ECO:0000313" key="4">
    <source>
        <dbReference type="EMBL" id="QSS55377.1"/>
    </source>
</evidence>
<dbReference type="PROSITE" id="PS00028">
    <property type="entry name" value="ZINC_FINGER_C2H2_1"/>
    <property type="match status" value="1"/>
</dbReference>
<name>A0A8A1LTT8_AJEC8</name>
<dbReference type="SMART" id="SM00355">
    <property type="entry name" value="ZnF_C2H2"/>
    <property type="match status" value="6"/>
</dbReference>
<keyword evidence="1" id="KW-0862">Zinc</keyword>
<dbReference type="PANTHER" id="PTHR46179">
    <property type="entry name" value="ZINC FINGER PROTEIN"/>
    <property type="match status" value="1"/>
</dbReference>
<dbReference type="AlphaFoldDB" id="A0A8A1LTT8"/>
<organism evidence="4 5">
    <name type="scientific">Ajellomyces capsulatus (strain H88)</name>
    <name type="common">Darling's disease fungus</name>
    <name type="synonym">Histoplasma capsulatum</name>
    <dbReference type="NCBI Taxonomy" id="544711"/>
    <lineage>
        <taxon>Eukaryota</taxon>
        <taxon>Fungi</taxon>
        <taxon>Dikarya</taxon>
        <taxon>Ascomycota</taxon>
        <taxon>Pezizomycotina</taxon>
        <taxon>Eurotiomycetes</taxon>
        <taxon>Eurotiomycetidae</taxon>
        <taxon>Onygenales</taxon>
        <taxon>Ajellomycetaceae</taxon>
        <taxon>Histoplasma</taxon>
    </lineage>
</organism>
<feature type="compositionally biased region" description="Polar residues" evidence="2">
    <location>
        <begin position="404"/>
        <end position="434"/>
    </location>
</feature>
<dbReference type="VEuPathDB" id="FungiDB:I7I53_03238"/>
<evidence type="ECO:0000256" key="2">
    <source>
        <dbReference type="SAM" id="MobiDB-lite"/>
    </source>
</evidence>
<feature type="domain" description="C2H2-type" evidence="3">
    <location>
        <begin position="612"/>
        <end position="641"/>
    </location>
</feature>
<dbReference type="Gene3D" id="3.30.160.60">
    <property type="entry name" value="Classic Zinc Finger"/>
    <property type="match status" value="1"/>
</dbReference>
<keyword evidence="1" id="KW-0479">Metal-binding</keyword>
<dbReference type="GO" id="GO:0006357">
    <property type="term" value="P:regulation of transcription by RNA polymerase II"/>
    <property type="evidence" value="ECO:0007669"/>
    <property type="project" value="TreeGrafter"/>
</dbReference>
<sequence>MDQTHHLPDQLEQRMLPISVPDVDTPNTNTLHDDSAWNNGDTFQEGMDMNTFPHVDMLPFTNLGPVQMLVHYETDSRSHMVPSPTWPFSCEFFDGNLFEQHSAANLNTDNQVSWNTMGVVQEDLTSGPESKRQRIDSPDANMPHNFGQLSFEIGSQPNVNSASDSGYGTSIATASVISPFPVNQPVQQQMMDHSWNTPQVSPQLPNQYVFGSEHQHQQPDAQGSVEARPQVNTSQFSCDVAKCGWTGKCQSDKKKHMTRHKRAFSCTEPSCTRKRGFGTINDLERHKKSVHGIGPTHGKLKEFKCFAKNCARKEKIWPRQDNFIQHLVRMHKEEDATELLAQSNAWFESTKESKPNKSAVHSLPSCLPQQEVIDPKSYRPRTLPEAAQLDDRQSYTFEAVSKCNGMSSNNPKYPQGIESGQRSHPNDSSFNDNVNPISVEVTTEYLSHPLLEHDKSQEDMDNSRDNIELHQSVDRSTEPGGGHKPSSLSFPKKNQGDLPPSYFDSVREAVLGLFKALGRDVTNSTPAKPRNGNGPTCDDVAASALQLASLPAYVDLLNNGSKKSRDNTLRELLKASLKHLEASRLNEDVPSPEKTPTTSKNEALRIRGKKTFVCRYEGCTRETARLSDLKKHEKRHSRPYGCTHPRCFKSFGSKNDWKRHENTQHFQLRCWRCPVKHTTRNNVASRDETLMERPDREDFPPAIPLRRTDCARLFDRKDKFYQHLRSEHLLDDQQTKQTARHNEIGRNGQFQFWCGFCCKLIQLRKEGMDAWDERFDHIDNEHFKKKQNIGAWVHPEGHLTKQCEEKADMASDTLETSNECEGVEEVDASFKRNDSVEDLAKDVGSVSRTMPVFIQTPAANSNCGRSRLPPAPGAIDRPVTGVAVQTNPSRATKRKHAATLESPLPDGNCIVTHRPSSFNSALMMSASQLQIQHQQHAAVLQGKESDYYMPVNSLVLNDDYDNLHGLIPIENSFPQSAIITCCKCPSGTSEYIIQVAGRCIECDHAPCSDCKLAV</sequence>
<dbReference type="Proteomes" id="UP000663419">
    <property type="component" value="Chromosome 4"/>
</dbReference>
<protein>
    <submittedName>
        <fullName evidence="4">C2H2 zinc finger domain-containing protein</fullName>
    </submittedName>
</protein>
<evidence type="ECO:0000259" key="3">
    <source>
        <dbReference type="PROSITE" id="PS50157"/>
    </source>
</evidence>
<dbReference type="InterPro" id="IPR051061">
    <property type="entry name" value="Zinc_finger_trans_reg"/>
</dbReference>
<proteinExistence type="predicted"/>
<feature type="region of interest" description="Disordered" evidence="2">
    <location>
        <begin position="472"/>
        <end position="501"/>
    </location>
</feature>
<evidence type="ECO:0000256" key="1">
    <source>
        <dbReference type="PROSITE-ProRule" id="PRU00042"/>
    </source>
</evidence>
<dbReference type="PROSITE" id="PS50157">
    <property type="entry name" value="ZINC_FINGER_C2H2_2"/>
    <property type="match status" value="2"/>
</dbReference>
<gene>
    <name evidence="4" type="ORF">I7I53_03238</name>
</gene>
<dbReference type="EMBL" id="CP069105">
    <property type="protein sequence ID" value="QSS55377.1"/>
    <property type="molecule type" value="Genomic_DNA"/>
</dbReference>